<gene>
    <name evidence="3" type="ORF">DSM104635_00017</name>
</gene>
<feature type="compositionally biased region" description="Basic and acidic residues" evidence="1">
    <location>
        <begin position="119"/>
        <end position="141"/>
    </location>
</feature>
<reference evidence="4" key="1">
    <citation type="submission" date="2019-12" db="EMBL/GenBank/DDBJ databases">
        <title>Complete genome of Terracaulis silvestris 0127_4.</title>
        <authorList>
            <person name="Vieira S."/>
            <person name="Riedel T."/>
            <person name="Sproer C."/>
            <person name="Pascual J."/>
            <person name="Boedeker C."/>
            <person name="Overmann J."/>
        </authorList>
    </citation>
    <scope>NUCLEOTIDE SEQUENCE [LARGE SCALE GENOMIC DNA]</scope>
    <source>
        <strain evidence="4">0127_4</strain>
    </source>
</reference>
<accession>A0A6I6MHS7</accession>
<dbReference type="EMBL" id="CP047045">
    <property type="protein sequence ID" value="QGZ93211.1"/>
    <property type="molecule type" value="Genomic_DNA"/>
</dbReference>
<evidence type="ECO:0000256" key="2">
    <source>
        <dbReference type="SAM" id="SignalP"/>
    </source>
</evidence>
<name>A0A6I6MHS7_9CAUL</name>
<feature type="signal peptide" evidence="2">
    <location>
        <begin position="1"/>
        <end position="23"/>
    </location>
</feature>
<feature type="compositionally biased region" description="Low complexity" evidence="1">
    <location>
        <begin position="59"/>
        <end position="75"/>
    </location>
</feature>
<dbReference type="KEGG" id="tsv:DSM104635_00017"/>
<keyword evidence="2" id="KW-0732">Signal</keyword>
<feature type="region of interest" description="Disordered" evidence="1">
    <location>
        <begin position="155"/>
        <end position="193"/>
    </location>
</feature>
<dbReference type="Proteomes" id="UP000431269">
    <property type="component" value="Chromosome"/>
</dbReference>
<dbReference type="RefSeq" id="WP_158764228.1">
    <property type="nucleotide sequence ID" value="NZ_CP047045.1"/>
</dbReference>
<feature type="chain" id="PRO_5026310484" evidence="2">
    <location>
        <begin position="24"/>
        <end position="193"/>
    </location>
</feature>
<evidence type="ECO:0000313" key="4">
    <source>
        <dbReference type="Proteomes" id="UP000431269"/>
    </source>
</evidence>
<organism evidence="3 4">
    <name type="scientific">Terricaulis silvestris</name>
    <dbReference type="NCBI Taxonomy" id="2686094"/>
    <lineage>
        <taxon>Bacteria</taxon>
        <taxon>Pseudomonadati</taxon>
        <taxon>Pseudomonadota</taxon>
        <taxon>Alphaproteobacteria</taxon>
        <taxon>Caulobacterales</taxon>
        <taxon>Caulobacteraceae</taxon>
        <taxon>Terricaulis</taxon>
    </lineage>
</organism>
<evidence type="ECO:0000313" key="3">
    <source>
        <dbReference type="EMBL" id="QGZ93211.1"/>
    </source>
</evidence>
<dbReference type="AlphaFoldDB" id="A0A6I6MHS7"/>
<evidence type="ECO:0000256" key="1">
    <source>
        <dbReference type="SAM" id="MobiDB-lite"/>
    </source>
</evidence>
<sequence>MLGRLAAIAVVAALAGCAGMESAGRNAARDPVASAPTAAPAPRVVASAPTPATAPLPAPVASAPRPTPAPIVTATPAPPPPQAITPRTTAAPAVEDDEPAPVAIDTARRSGSDIIVPGVRERQVQPPRGDPRSTSERMEDIRAWDQCVTRVQAAFESDPMSPQLDSPEEYCSQSLGMAERDAVPLSRGERRRN</sequence>
<protein>
    <submittedName>
        <fullName evidence="3">Uncharacterized protein</fullName>
    </submittedName>
</protein>
<proteinExistence type="predicted"/>
<feature type="compositionally biased region" description="Low complexity" evidence="1">
    <location>
        <begin position="31"/>
        <end position="51"/>
    </location>
</feature>
<dbReference type="PROSITE" id="PS51257">
    <property type="entry name" value="PROKAR_LIPOPROTEIN"/>
    <property type="match status" value="1"/>
</dbReference>
<feature type="compositionally biased region" description="Low complexity" evidence="1">
    <location>
        <begin position="84"/>
        <end position="93"/>
    </location>
</feature>
<keyword evidence="4" id="KW-1185">Reference proteome</keyword>
<feature type="region of interest" description="Disordered" evidence="1">
    <location>
        <begin position="21"/>
        <end position="141"/>
    </location>
</feature>